<keyword evidence="6" id="KW-0539">Nucleus</keyword>
<evidence type="ECO:0000259" key="8">
    <source>
        <dbReference type="PROSITE" id="PS51032"/>
    </source>
</evidence>
<keyword evidence="3" id="KW-0805">Transcription regulation</keyword>
<accession>A0A8T2QR62</accession>
<dbReference type="CDD" id="cd00018">
    <property type="entry name" value="AP2"/>
    <property type="match status" value="2"/>
</dbReference>
<evidence type="ECO:0000313" key="10">
    <source>
        <dbReference type="Proteomes" id="UP000825935"/>
    </source>
</evidence>
<organism evidence="9 10">
    <name type="scientific">Ceratopteris richardii</name>
    <name type="common">Triangle waterfern</name>
    <dbReference type="NCBI Taxonomy" id="49495"/>
    <lineage>
        <taxon>Eukaryota</taxon>
        <taxon>Viridiplantae</taxon>
        <taxon>Streptophyta</taxon>
        <taxon>Embryophyta</taxon>
        <taxon>Tracheophyta</taxon>
        <taxon>Polypodiopsida</taxon>
        <taxon>Polypodiidae</taxon>
        <taxon>Polypodiales</taxon>
        <taxon>Pteridineae</taxon>
        <taxon>Pteridaceae</taxon>
        <taxon>Parkerioideae</taxon>
        <taxon>Ceratopteris</taxon>
    </lineage>
</organism>
<dbReference type="SUPFAM" id="SSF54171">
    <property type="entry name" value="DNA-binding domain"/>
    <property type="match status" value="2"/>
</dbReference>
<protein>
    <recommendedName>
        <fullName evidence="8">AP2/ERF domain-containing protein</fullName>
    </recommendedName>
</protein>
<evidence type="ECO:0000256" key="5">
    <source>
        <dbReference type="ARBA" id="ARBA00023163"/>
    </source>
</evidence>
<keyword evidence="2" id="KW-0677">Repeat</keyword>
<dbReference type="InterPro" id="IPR001471">
    <property type="entry name" value="AP2/ERF_dom"/>
</dbReference>
<dbReference type="FunFam" id="3.30.730.10:FF:000002">
    <property type="entry name" value="AP2-like ethylene-responsive transcription factor"/>
    <property type="match status" value="1"/>
</dbReference>
<feature type="domain" description="AP2/ERF" evidence="8">
    <location>
        <begin position="570"/>
        <end position="628"/>
    </location>
</feature>
<sequence>MQQDSINVDDANCFGICFEPTFNHAQDLTLTVCANSLALSNHTTPFSCPDHCPSISVAGFQGSDFILDRLQARHKDNHLDMQDMSASRCSSSSNSTENTRPTPNVSTSFSHAASGVPPLSSQLAKPSSSLQMGHILLPPDHSLCGIVQSALAASNLRAHSAFDWTSSRDCEGSTEQDIIHNNSLSIVASNMPESQPTRTVDTSTALHSRGMKLENFLSSYNIEGDNTMQLHSDSSIFGDANNLTTEWSTSTNTEWYKRLHMSSGLDRESASLPHEQCGMNVIMANPNLTPSYPSNNLDSTTLQYTGSMCPGNRCLQTCPNSTHDRTQDVNAHSTLSKHLSIQATADKLPSPSPMNLACWPNSESYMDTLNAFKGDTTGDPIIKEQNGSSNMLSLFDPSQLSLSMTPSKTSNPLTGNVNTFCTADVSRESSSITTDSAKQNSPDPGQASLTVENTTRKSIESFGQRTSIYRGVTKHRWTGRFEAHLWDNSCRREGQTRKGRQVYLGGYDNEEKAARAYDLAALKYWGPTTTINFKLEDYERELEEMKTMTRQEFVASLRRKSSGFSRGASIYRGVTRHHQHGRWQARIGRVAGNKDLYLGTFATQEEAAEAYDIAAIRFRGMNAVTNFDMSRYDVAKICSGNGLPITTFTKRMLKDMGSLPSSSSHSLSSVVSFNPLQRLQQIDHFDQGRAPITADNAHLITQLMYQSTSNYSNGTVSYPLSLCTQSASDNACDKKLNGGMTSSAKDWQLLLGYSNQYGINGSVSMDQQVIDATVNNDINSGIERNSTIRGSNNPMYQFRTQAMDIQELDDREQSIPMQNLLSSLDHHPSSTANQQNASVGFCMKLSNLFEIGEPSKEQSCAYEQLIQPTIIKGTGKEDEGVVKVSTHDEHEHSTYNGSLVMSNYGDHRDINCCPIEPFSASSFKHPHFAVLPAARLAVWNDG</sequence>
<dbReference type="OrthoDB" id="207175at2759"/>
<dbReference type="FunFam" id="3.30.730.10:FF:000003">
    <property type="entry name" value="AP2-like ethylene-responsive transcription factor ANT"/>
    <property type="match status" value="1"/>
</dbReference>
<dbReference type="AlphaFoldDB" id="A0A8T2QR62"/>
<evidence type="ECO:0000313" key="9">
    <source>
        <dbReference type="EMBL" id="KAH7286469.1"/>
    </source>
</evidence>
<feature type="compositionally biased region" description="Polar residues" evidence="7">
    <location>
        <begin position="96"/>
        <end position="111"/>
    </location>
</feature>
<keyword evidence="5" id="KW-0804">Transcription</keyword>
<dbReference type="GO" id="GO:0005634">
    <property type="term" value="C:nucleus"/>
    <property type="evidence" value="ECO:0007669"/>
    <property type="project" value="UniProtKB-SubCell"/>
</dbReference>
<dbReference type="PROSITE" id="PS51032">
    <property type="entry name" value="AP2_ERF"/>
    <property type="match status" value="2"/>
</dbReference>
<comment type="caution">
    <text evidence="9">The sequence shown here is derived from an EMBL/GenBank/DDBJ whole genome shotgun (WGS) entry which is preliminary data.</text>
</comment>
<dbReference type="PRINTS" id="PR00367">
    <property type="entry name" value="ETHRSPELEMNT"/>
</dbReference>
<evidence type="ECO:0000256" key="7">
    <source>
        <dbReference type="SAM" id="MobiDB-lite"/>
    </source>
</evidence>
<proteinExistence type="predicted"/>
<evidence type="ECO:0000256" key="6">
    <source>
        <dbReference type="ARBA" id="ARBA00023242"/>
    </source>
</evidence>
<feature type="compositionally biased region" description="Polar residues" evidence="7">
    <location>
        <begin position="428"/>
        <end position="453"/>
    </location>
</feature>
<feature type="domain" description="AP2/ERF" evidence="8">
    <location>
        <begin position="468"/>
        <end position="534"/>
    </location>
</feature>
<evidence type="ECO:0000256" key="3">
    <source>
        <dbReference type="ARBA" id="ARBA00023015"/>
    </source>
</evidence>
<feature type="region of interest" description="Disordered" evidence="7">
    <location>
        <begin position="79"/>
        <end position="125"/>
    </location>
</feature>
<comment type="subcellular location">
    <subcellularLocation>
        <location evidence="1">Nucleus</location>
    </subcellularLocation>
</comment>
<reference evidence="9" key="1">
    <citation type="submission" date="2021-08" db="EMBL/GenBank/DDBJ databases">
        <title>WGS assembly of Ceratopteris richardii.</title>
        <authorList>
            <person name="Marchant D.B."/>
            <person name="Chen G."/>
            <person name="Jenkins J."/>
            <person name="Shu S."/>
            <person name="Leebens-Mack J."/>
            <person name="Grimwood J."/>
            <person name="Schmutz J."/>
            <person name="Soltis P."/>
            <person name="Soltis D."/>
            <person name="Chen Z.-H."/>
        </authorList>
    </citation>
    <scope>NUCLEOTIDE SEQUENCE</scope>
    <source>
        <strain evidence="9">Whitten #5841</strain>
        <tissue evidence="9">Leaf</tissue>
    </source>
</reference>
<feature type="compositionally biased region" description="Low complexity" evidence="7">
    <location>
        <begin position="85"/>
        <end position="95"/>
    </location>
</feature>
<dbReference type="SMART" id="SM00380">
    <property type="entry name" value="AP2"/>
    <property type="match status" value="2"/>
</dbReference>
<dbReference type="GO" id="GO:0003677">
    <property type="term" value="F:DNA binding"/>
    <property type="evidence" value="ECO:0007669"/>
    <property type="project" value="UniProtKB-KW"/>
</dbReference>
<dbReference type="InterPro" id="IPR036955">
    <property type="entry name" value="AP2/ERF_dom_sf"/>
</dbReference>
<dbReference type="PANTHER" id="PTHR32467">
    <property type="entry name" value="AP2-LIKE ETHYLENE-RESPONSIVE TRANSCRIPTION FACTOR"/>
    <property type="match status" value="1"/>
</dbReference>
<feature type="region of interest" description="Disordered" evidence="7">
    <location>
        <begin position="428"/>
        <end position="456"/>
    </location>
</feature>
<keyword evidence="4" id="KW-0238">DNA-binding</keyword>
<dbReference type="InterPro" id="IPR016177">
    <property type="entry name" value="DNA-bd_dom_sf"/>
</dbReference>
<evidence type="ECO:0000256" key="2">
    <source>
        <dbReference type="ARBA" id="ARBA00022737"/>
    </source>
</evidence>
<dbReference type="Pfam" id="PF00847">
    <property type="entry name" value="AP2"/>
    <property type="match status" value="2"/>
</dbReference>
<dbReference type="Gene3D" id="3.30.730.10">
    <property type="entry name" value="AP2/ERF domain"/>
    <property type="match status" value="2"/>
</dbReference>
<dbReference type="PANTHER" id="PTHR32467:SF90">
    <property type="entry name" value="AP2-LIKE ETHYLENE-RESPONSIVE TRANSCRIPTION FACTOR AIL1"/>
    <property type="match status" value="1"/>
</dbReference>
<dbReference type="GO" id="GO:0003700">
    <property type="term" value="F:DNA-binding transcription factor activity"/>
    <property type="evidence" value="ECO:0007669"/>
    <property type="project" value="InterPro"/>
</dbReference>
<evidence type="ECO:0000256" key="1">
    <source>
        <dbReference type="ARBA" id="ARBA00004123"/>
    </source>
</evidence>
<dbReference type="Proteomes" id="UP000825935">
    <property type="component" value="Chromosome 32"/>
</dbReference>
<gene>
    <name evidence="9" type="ORF">KP509_32G008600</name>
</gene>
<dbReference type="EMBL" id="CM035437">
    <property type="protein sequence ID" value="KAH7286469.1"/>
    <property type="molecule type" value="Genomic_DNA"/>
</dbReference>
<keyword evidence="10" id="KW-1185">Reference proteome</keyword>
<evidence type="ECO:0000256" key="4">
    <source>
        <dbReference type="ARBA" id="ARBA00023125"/>
    </source>
</evidence>
<name>A0A8T2QR62_CERRI</name>